<evidence type="ECO:0000313" key="3">
    <source>
        <dbReference type="Proteomes" id="UP001054889"/>
    </source>
</evidence>
<dbReference type="EMBL" id="BQKI01000082">
    <property type="protein sequence ID" value="GJN31371.1"/>
    <property type="molecule type" value="Genomic_DNA"/>
</dbReference>
<gene>
    <name evidence="2" type="primary">gb19761</name>
    <name evidence="2" type="ORF">PR202_gb19761</name>
</gene>
<organism evidence="2 3">
    <name type="scientific">Eleusine coracana subsp. coracana</name>
    <dbReference type="NCBI Taxonomy" id="191504"/>
    <lineage>
        <taxon>Eukaryota</taxon>
        <taxon>Viridiplantae</taxon>
        <taxon>Streptophyta</taxon>
        <taxon>Embryophyta</taxon>
        <taxon>Tracheophyta</taxon>
        <taxon>Spermatophyta</taxon>
        <taxon>Magnoliopsida</taxon>
        <taxon>Liliopsida</taxon>
        <taxon>Poales</taxon>
        <taxon>Poaceae</taxon>
        <taxon>PACMAD clade</taxon>
        <taxon>Chloridoideae</taxon>
        <taxon>Cynodonteae</taxon>
        <taxon>Eleusininae</taxon>
        <taxon>Eleusine</taxon>
    </lineage>
</organism>
<reference evidence="2" key="1">
    <citation type="journal article" date="2018" name="DNA Res.">
        <title>Multiple hybrid de novo genome assembly of finger millet, an orphan allotetraploid crop.</title>
        <authorList>
            <person name="Hatakeyama M."/>
            <person name="Aluri S."/>
            <person name="Balachadran M.T."/>
            <person name="Sivarajan S.R."/>
            <person name="Patrignani A."/>
            <person name="Gruter S."/>
            <person name="Poveda L."/>
            <person name="Shimizu-Inatsugi R."/>
            <person name="Baeten J."/>
            <person name="Francoijs K.J."/>
            <person name="Nataraja K.N."/>
            <person name="Reddy Y.A.N."/>
            <person name="Phadnis S."/>
            <person name="Ravikumar R.L."/>
            <person name="Schlapbach R."/>
            <person name="Sreeman S.M."/>
            <person name="Shimizu K.K."/>
        </authorList>
    </citation>
    <scope>NUCLEOTIDE SEQUENCE</scope>
</reference>
<dbReference type="GO" id="GO:0009507">
    <property type="term" value="C:chloroplast"/>
    <property type="evidence" value="ECO:0007669"/>
    <property type="project" value="TreeGrafter"/>
</dbReference>
<accession>A0AAV5F8S4</accession>
<comment type="caution">
    <text evidence="2">The sequence shown here is derived from an EMBL/GenBank/DDBJ whole genome shotgun (WGS) entry which is preliminary data.</text>
</comment>
<feature type="region of interest" description="Disordered" evidence="1">
    <location>
        <begin position="72"/>
        <end position="106"/>
    </location>
</feature>
<reference evidence="2" key="2">
    <citation type="submission" date="2021-12" db="EMBL/GenBank/DDBJ databases">
        <title>Resequencing data analysis of finger millet.</title>
        <authorList>
            <person name="Hatakeyama M."/>
            <person name="Aluri S."/>
            <person name="Balachadran M.T."/>
            <person name="Sivarajan S.R."/>
            <person name="Poveda L."/>
            <person name="Shimizu-Inatsugi R."/>
            <person name="Schlapbach R."/>
            <person name="Sreeman S.M."/>
            <person name="Shimizu K.K."/>
        </authorList>
    </citation>
    <scope>NUCLEOTIDE SEQUENCE</scope>
</reference>
<dbReference type="AlphaFoldDB" id="A0AAV5F8S4"/>
<proteinExistence type="predicted"/>
<dbReference type="PANTHER" id="PTHR37758:SF1">
    <property type="entry name" value="OS03G0334300 PROTEIN"/>
    <property type="match status" value="1"/>
</dbReference>
<evidence type="ECO:0000256" key="1">
    <source>
        <dbReference type="SAM" id="MobiDB-lite"/>
    </source>
</evidence>
<protein>
    <submittedName>
        <fullName evidence="2">Uncharacterized protein</fullName>
    </submittedName>
</protein>
<dbReference type="PANTHER" id="PTHR37758">
    <property type="entry name" value="OS03G0334300 PROTEIN"/>
    <property type="match status" value="1"/>
</dbReference>
<feature type="region of interest" description="Disordered" evidence="1">
    <location>
        <begin position="1"/>
        <end position="22"/>
    </location>
</feature>
<keyword evidence="3" id="KW-1185">Reference proteome</keyword>
<name>A0AAV5F8S4_ELECO</name>
<dbReference type="Proteomes" id="UP001054889">
    <property type="component" value="Unassembled WGS sequence"/>
</dbReference>
<feature type="compositionally biased region" description="Basic and acidic residues" evidence="1">
    <location>
        <begin position="72"/>
        <end position="86"/>
    </location>
</feature>
<evidence type="ECO:0000313" key="2">
    <source>
        <dbReference type="EMBL" id="GJN31371.1"/>
    </source>
</evidence>
<sequence>MWSARACCVGAGGTSSGEATEPVQAEEAVAEELESLEEAAIAGEDEGRRPTDYDRRAHIFEESSRVFRELKQRRDGDGDGGVREGGVHGGVAAAGTATREPQQKLR</sequence>